<evidence type="ECO:0008006" key="4">
    <source>
        <dbReference type="Google" id="ProtNLM"/>
    </source>
</evidence>
<evidence type="ECO:0000313" key="2">
    <source>
        <dbReference type="EMBL" id="REC73777.1"/>
    </source>
</evidence>
<keyword evidence="3" id="KW-1185">Reference proteome</keyword>
<dbReference type="Pfam" id="PF05990">
    <property type="entry name" value="DUF900"/>
    <property type="match status" value="1"/>
</dbReference>
<gene>
    <name evidence="2" type="ORF">DRF60_18970</name>
</gene>
<reference evidence="2 3" key="1">
    <citation type="journal article" date="2010" name="Syst. Appl. Microbiol.">
        <title>Four new species of Chryseobacterium from the rhizosphere of coastal sand dune plants, Chryseobacterium elymi sp. nov., Chryseobacterium hagamense sp. nov., Chryseobacterium lathyri sp. nov. and Chryseobacterium rhizosphaerae sp. nov.</title>
        <authorList>
            <person name="Cho S.H."/>
            <person name="Lee K.S."/>
            <person name="Shin D.S."/>
            <person name="Han J.H."/>
            <person name="Park K.S."/>
            <person name="Lee C.H."/>
            <person name="Park K.H."/>
            <person name="Kim S.B."/>
        </authorList>
    </citation>
    <scope>NUCLEOTIDE SEQUENCE [LARGE SCALE GENOMIC DNA]</scope>
    <source>
        <strain evidence="2 3">KCTC 22547</strain>
    </source>
</reference>
<proteinExistence type="predicted"/>
<dbReference type="PROSITE" id="PS50302">
    <property type="entry name" value="PUM"/>
    <property type="match status" value="1"/>
</dbReference>
<comment type="caution">
    <text evidence="2">The sequence shown here is derived from an EMBL/GenBank/DDBJ whole genome shotgun (WGS) entry which is preliminary data.</text>
</comment>
<dbReference type="GO" id="GO:0003723">
    <property type="term" value="F:RNA binding"/>
    <property type="evidence" value="ECO:0007669"/>
    <property type="project" value="InterPro"/>
</dbReference>
<evidence type="ECO:0000313" key="3">
    <source>
        <dbReference type="Proteomes" id="UP000257030"/>
    </source>
</evidence>
<dbReference type="InterPro" id="IPR001313">
    <property type="entry name" value="Pumilio_RNA-bd_rpt"/>
</dbReference>
<dbReference type="AlphaFoldDB" id="A0A3D9D736"/>
<dbReference type="PANTHER" id="PTHR36513">
    <property type="entry name" value="ABC TRANSMEMBRANE TYPE-1 DOMAIN-CONTAINING PROTEIN"/>
    <property type="match status" value="1"/>
</dbReference>
<dbReference type="PANTHER" id="PTHR36513:SF1">
    <property type="entry name" value="TRANSMEMBRANE PROTEIN"/>
    <property type="match status" value="1"/>
</dbReference>
<keyword evidence="1" id="KW-0677">Repeat</keyword>
<sequence length="421" mass="48476">MYAKKVWQSYGKFRAYGNDNLNAERVINSLFLTNLDITNLQYLLTMAVYILSNRKIVRHKGEKADSFSNDEYSIPNFRIAKCDFGTYKEPTAAAKKKKDYTNRNILNYKLFSEPEKQGYEDVLEVLRSEKGIKKSPLAANNLGGTQRMFYELYKNMSSTKERSDVLIFIHGYAYDFDDELKAIIDLKNLFIDNPASPVEHILFVSWPASSSIIPLTYFDDKASSINSGSSLMRLFYFYTQFLKDIFSTRDLAPCNQRIHLIAHSLGNRVLQSMLYSLKKENILRVIDQVLLLNADVSYKVFEDSEDSYNKLPLLANRISIYLNRKDTILGISQFTKNILTPRLGKNGPSDIEKLKDIVSIIDCTFVEDDILNSFKYEIGNHWGYLSSSMVQKDIFQNLHGIDRNLITGRLKNNENIFTIIS</sequence>
<protein>
    <recommendedName>
        <fullName evidence="4">Alpha/beta hydrolase</fullName>
    </recommendedName>
</protein>
<dbReference type="EMBL" id="QNUH01000025">
    <property type="protein sequence ID" value="REC73777.1"/>
    <property type="molecule type" value="Genomic_DNA"/>
</dbReference>
<name>A0A3D9D736_9FLAO</name>
<dbReference type="Proteomes" id="UP000257030">
    <property type="component" value="Unassembled WGS sequence"/>
</dbReference>
<accession>A0A3D9D736</accession>
<evidence type="ECO:0000256" key="1">
    <source>
        <dbReference type="ARBA" id="ARBA00022737"/>
    </source>
</evidence>
<dbReference type="InterPro" id="IPR010297">
    <property type="entry name" value="DUF900_hydrolase"/>
</dbReference>
<organism evidence="2 3">
    <name type="scientific">Chryseobacterium elymi</name>
    <dbReference type="NCBI Taxonomy" id="395936"/>
    <lineage>
        <taxon>Bacteria</taxon>
        <taxon>Pseudomonadati</taxon>
        <taxon>Bacteroidota</taxon>
        <taxon>Flavobacteriia</taxon>
        <taxon>Flavobacteriales</taxon>
        <taxon>Weeksellaceae</taxon>
        <taxon>Chryseobacterium group</taxon>
        <taxon>Chryseobacterium</taxon>
    </lineage>
</organism>